<keyword evidence="2" id="KW-0229">DNA integration</keyword>
<evidence type="ECO:0000313" key="8">
    <source>
        <dbReference type="EMBL" id="NDU95794.1"/>
    </source>
</evidence>
<dbReference type="InterPro" id="IPR044068">
    <property type="entry name" value="CB"/>
</dbReference>
<dbReference type="GO" id="GO:0003677">
    <property type="term" value="F:DNA binding"/>
    <property type="evidence" value="ECO:0007669"/>
    <property type="project" value="UniProtKB-UniRule"/>
</dbReference>
<evidence type="ECO:0000256" key="5">
    <source>
        <dbReference type="PROSITE-ProRule" id="PRU01248"/>
    </source>
</evidence>
<keyword evidence="9" id="KW-1185">Reference proteome</keyword>
<name>A0A6L9L5P8_9BACT</name>
<evidence type="ECO:0000259" key="7">
    <source>
        <dbReference type="PROSITE" id="PS51900"/>
    </source>
</evidence>
<dbReference type="GO" id="GO:0006310">
    <property type="term" value="P:DNA recombination"/>
    <property type="evidence" value="ECO:0007669"/>
    <property type="project" value="UniProtKB-KW"/>
</dbReference>
<evidence type="ECO:0000256" key="4">
    <source>
        <dbReference type="ARBA" id="ARBA00023172"/>
    </source>
</evidence>
<dbReference type="PANTHER" id="PTHR30349:SF64">
    <property type="entry name" value="PROPHAGE INTEGRASE INTD-RELATED"/>
    <property type="match status" value="1"/>
</dbReference>
<dbReference type="PANTHER" id="PTHR30349">
    <property type="entry name" value="PHAGE INTEGRASE-RELATED"/>
    <property type="match status" value="1"/>
</dbReference>
<gene>
    <name evidence="8" type="ORF">GK108_12995</name>
</gene>
<comment type="caution">
    <text evidence="8">The sequence shown here is derived from an EMBL/GenBank/DDBJ whole genome shotgun (WGS) entry which is preliminary data.</text>
</comment>
<dbReference type="PROSITE" id="PS51898">
    <property type="entry name" value="TYR_RECOMBINASE"/>
    <property type="match status" value="1"/>
</dbReference>
<dbReference type="InterPro" id="IPR011010">
    <property type="entry name" value="DNA_brk_join_enz"/>
</dbReference>
<evidence type="ECO:0000259" key="6">
    <source>
        <dbReference type="PROSITE" id="PS51898"/>
    </source>
</evidence>
<organism evidence="8 9">
    <name type="scientific">Spirosoma terrae</name>
    <dbReference type="NCBI Taxonomy" id="1968276"/>
    <lineage>
        <taxon>Bacteria</taxon>
        <taxon>Pseudomonadati</taxon>
        <taxon>Bacteroidota</taxon>
        <taxon>Cytophagia</taxon>
        <taxon>Cytophagales</taxon>
        <taxon>Cytophagaceae</taxon>
        <taxon>Spirosoma</taxon>
    </lineage>
</organism>
<feature type="domain" description="Core-binding (CB)" evidence="7">
    <location>
        <begin position="102"/>
        <end position="188"/>
    </location>
</feature>
<evidence type="ECO:0000256" key="2">
    <source>
        <dbReference type="ARBA" id="ARBA00022908"/>
    </source>
</evidence>
<dbReference type="InterPro" id="IPR025269">
    <property type="entry name" value="SAM-like_dom"/>
</dbReference>
<evidence type="ECO:0000256" key="3">
    <source>
        <dbReference type="ARBA" id="ARBA00023125"/>
    </source>
</evidence>
<dbReference type="Gene3D" id="1.10.443.10">
    <property type="entry name" value="Intergrase catalytic core"/>
    <property type="match status" value="1"/>
</dbReference>
<dbReference type="Pfam" id="PF00589">
    <property type="entry name" value="Phage_integrase"/>
    <property type="match status" value="1"/>
</dbReference>
<dbReference type="AlphaFoldDB" id="A0A6L9L5P8"/>
<dbReference type="Proteomes" id="UP000474175">
    <property type="component" value="Unassembled WGS sequence"/>
</dbReference>
<dbReference type="EMBL" id="JAAFZH010000004">
    <property type="protein sequence ID" value="NDU95794.1"/>
    <property type="molecule type" value="Genomic_DNA"/>
</dbReference>
<sequence>MVGSVKVVLFRSKTLKNGEHPVMLRVTKGKKQSYAGLGFSCADSQWDDKTSRPKKSHPLYGQLLKMCDEKETNARKEMLNAVEETKTFSMEEVLQAGINKPKSEKGVIEFFDETIDRLKQAGRVGYAATFKDTRNHLVSMMGKKEFEFVELGPSFLLKWESAMQGKGLKKTSISLYFRTLRVLVGYARTEGVVKKSYNPFEEFPLTKYRKIETPKKSITQEDVLKIARIELPAMSDRFHAQQFFLFSYYCRGINLVDVANLTTENMHYLESGEVRLRYTRKKTGHYFDIKMLEPAIKIWEFYQGRRPPRNKYVWPILHSQVHVLPQQINWRIERICRQWNQGLRLVAKEAEIGEYLTLYVARHSFAMAMKNSGASTTVISELLGHESEETTRIYLRQFPQQTLDNASQALIIPGTNLRRIEPEEEVTLRQTETLRKSNEVRKAG</sequence>
<dbReference type="SUPFAM" id="SSF56349">
    <property type="entry name" value="DNA breaking-rejoining enzymes"/>
    <property type="match status" value="1"/>
</dbReference>
<dbReference type="Pfam" id="PF17293">
    <property type="entry name" value="Arm-DNA-bind_5"/>
    <property type="match status" value="1"/>
</dbReference>
<dbReference type="CDD" id="cd01185">
    <property type="entry name" value="INTN1_C_like"/>
    <property type="match status" value="1"/>
</dbReference>
<feature type="domain" description="Tyr recombinase" evidence="6">
    <location>
        <begin position="213"/>
        <end position="407"/>
    </location>
</feature>
<evidence type="ECO:0000256" key="1">
    <source>
        <dbReference type="ARBA" id="ARBA00008857"/>
    </source>
</evidence>
<dbReference type="InterPro" id="IPR013762">
    <property type="entry name" value="Integrase-like_cat_sf"/>
</dbReference>
<dbReference type="Gene3D" id="1.10.150.130">
    <property type="match status" value="1"/>
</dbReference>
<dbReference type="InterPro" id="IPR035386">
    <property type="entry name" value="Arm-DNA-bind_5"/>
</dbReference>
<dbReference type="RefSeq" id="WP_163948494.1">
    <property type="nucleotide sequence ID" value="NZ_JAAFZH010000004.1"/>
</dbReference>
<proteinExistence type="inferred from homology"/>
<dbReference type="PROSITE" id="PS51900">
    <property type="entry name" value="CB"/>
    <property type="match status" value="1"/>
</dbReference>
<dbReference type="InterPro" id="IPR002104">
    <property type="entry name" value="Integrase_catalytic"/>
</dbReference>
<dbReference type="GO" id="GO:0015074">
    <property type="term" value="P:DNA integration"/>
    <property type="evidence" value="ECO:0007669"/>
    <property type="project" value="UniProtKB-KW"/>
</dbReference>
<dbReference type="InterPro" id="IPR050090">
    <property type="entry name" value="Tyrosine_recombinase_XerCD"/>
</dbReference>
<comment type="similarity">
    <text evidence="1">Belongs to the 'phage' integrase family.</text>
</comment>
<keyword evidence="4" id="KW-0233">DNA recombination</keyword>
<dbReference type="InterPro" id="IPR010998">
    <property type="entry name" value="Integrase_recombinase_N"/>
</dbReference>
<keyword evidence="3 5" id="KW-0238">DNA-binding</keyword>
<reference evidence="8 9" key="1">
    <citation type="submission" date="2020-02" db="EMBL/GenBank/DDBJ databases">
        <title>Draft genome sequence of two Spirosoma agri KCTC 52727 and Spirosoma terrae KCTC 52035.</title>
        <authorList>
            <person name="Rojas J."/>
            <person name="Ambika Manirajan B."/>
            <person name="Suarez C."/>
            <person name="Ratering S."/>
            <person name="Schnell S."/>
        </authorList>
    </citation>
    <scope>NUCLEOTIDE SEQUENCE [LARGE SCALE GENOMIC DNA]</scope>
    <source>
        <strain evidence="8 9">KCTC 52035</strain>
    </source>
</reference>
<dbReference type="Pfam" id="PF13102">
    <property type="entry name" value="Phage_int_SAM_5"/>
    <property type="match status" value="1"/>
</dbReference>
<evidence type="ECO:0000313" key="9">
    <source>
        <dbReference type="Proteomes" id="UP000474175"/>
    </source>
</evidence>
<protein>
    <submittedName>
        <fullName evidence="8">Site-specific integrase</fullName>
    </submittedName>
</protein>
<accession>A0A6L9L5P8</accession>